<proteinExistence type="predicted"/>
<accession>A0A451A4J8</accession>
<dbReference type="EMBL" id="CAADFX010000139">
    <property type="protein sequence ID" value="VFK60941.1"/>
    <property type="molecule type" value="Genomic_DNA"/>
</dbReference>
<reference evidence="2" key="1">
    <citation type="submission" date="2019-02" db="EMBL/GenBank/DDBJ databases">
        <authorList>
            <person name="Gruber-Vodicka R. H."/>
            <person name="Seah K. B. B."/>
        </authorList>
    </citation>
    <scope>NUCLEOTIDE SEQUENCE</scope>
    <source>
        <strain evidence="2">BECK_BY1</strain>
    </source>
</reference>
<organism evidence="2">
    <name type="scientific">Candidatus Kentrum sp. TUN</name>
    <dbReference type="NCBI Taxonomy" id="2126343"/>
    <lineage>
        <taxon>Bacteria</taxon>
        <taxon>Pseudomonadati</taxon>
        <taxon>Pseudomonadota</taxon>
        <taxon>Gammaproteobacteria</taxon>
        <taxon>Candidatus Kentrum</taxon>
    </lineage>
</organism>
<name>A0A451A4J8_9GAMM</name>
<dbReference type="AlphaFoldDB" id="A0A451A4J8"/>
<gene>
    <name evidence="2" type="ORF">BECKTUN1418D_GA0071000_11397</name>
</gene>
<protein>
    <recommendedName>
        <fullName evidence="1">FtsH ternary system domain-containing protein</fullName>
    </recommendedName>
</protein>
<dbReference type="Pfam" id="PF20000">
    <property type="entry name" value="fvmX2"/>
    <property type="match status" value="1"/>
</dbReference>
<evidence type="ECO:0000259" key="1">
    <source>
        <dbReference type="Pfam" id="PF20000"/>
    </source>
</evidence>
<dbReference type="InterPro" id="IPR045482">
    <property type="entry name" value="fvmX2"/>
</dbReference>
<feature type="domain" description="FtsH ternary system" evidence="1">
    <location>
        <begin position="1"/>
        <end position="258"/>
    </location>
</feature>
<evidence type="ECO:0000313" key="2">
    <source>
        <dbReference type="EMBL" id="VFK60941.1"/>
    </source>
</evidence>
<sequence length="260" mass="29414">MCNPRRIEVTATRQVRESWQREIRRVAEVSGTAHGEARIRQPLDASVGAPALMALQTLLATGFEGWAEQEDGSYRRSVEGGYAAYSPESRTLTIVATLSEEIRETGKAQETLSGDYEDRIEATGTGQFYDDGWGGYDEEHAHREAQRTAEVTLDEDVRRRFLDAADSAERERDAQLHAEAERNARQRLAARATERQVDLDARAREHLEDVGIRARQAFHHLLASAYRDALLSLARRRGVDSDRIITNESDEYLEIEFELP</sequence>